<reference evidence="2" key="1">
    <citation type="journal article" date="2022" name="Mol. Ecol. Resour.">
        <title>The genomes of chicory, endive, great burdock and yacon provide insights into Asteraceae palaeo-polyploidization history and plant inulin production.</title>
        <authorList>
            <person name="Fan W."/>
            <person name="Wang S."/>
            <person name="Wang H."/>
            <person name="Wang A."/>
            <person name="Jiang F."/>
            <person name="Liu H."/>
            <person name="Zhao H."/>
            <person name="Xu D."/>
            <person name="Zhang Y."/>
        </authorList>
    </citation>
    <scope>NUCLEOTIDE SEQUENCE [LARGE SCALE GENOMIC DNA]</scope>
    <source>
        <strain evidence="2">cv. Yunnan</strain>
    </source>
</reference>
<name>A0ACB9CFV4_9ASTR</name>
<evidence type="ECO:0000313" key="2">
    <source>
        <dbReference type="Proteomes" id="UP001056120"/>
    </source>
</evidence>
<comment type="caution">
    <text evidence="1">The sequence shown here is derived from an EMBL/GenBank/DDBJ whole genome shotgun (WGS) entry which is preliminary data.</text>
</comment>
<sequence>MSCSSEKVGNLAKYEFCRKLKLSGNLIPRGTRRTGIGSLAVREGQGFRRCFEGSPRGTRELAGKSLAVRERPGFRACFWDSLAVREGGGQNASRNGHSTKPNSGSTAVILCGQNHSC</sequence>
<evidence type="ECO:0000313" key="1">
    <source>
        <dbReference type="EMBL" id="KAI3733121.1"/>
    </source>
</evidence>
<reference evidence="1 2" key="2">
    <citation type="journal article" date="2022" name="Mol. Ecol. Resour.">
        <title>The genomes of chicory, endive, great burdock and yacon provide insights into Asteraceae paleo-polyploidization history and plant inulin production.</title>
        <authorList>
            <person name="Fan W."/>
            <person name="Wang S."/>
            <person name="Wang H."/>
            <person name="Wang A."/>
            <person name="Jiang F."/>
            <person name="Liu H."/>
            <person name="Zhao H."/>
            <person name="Xu D."/>
            <person name="Zhang Y."/>
        </authorList>
    </citation>
    <scope>NUCLEOTIDE SEQUENCE [LARGE SCALE GENOMIC DNA]</scope>
    <source>
        <strain evidence="2">cv. Yunnan</strain>
        <tissue evidence="1">Leaves</tissue>
    </source>
</reference>
<keyword evidence="2" id="KW-1185">Reference proteome</keyword>
<accession>A0ACB9CFV4</accession>
<protein>
    <submittedName>
        <fullName evidence="1">Uncharacterized protein</fullName>
    </submittedName>
</protein>
<organism evidence="1 2">
    <name type="scientific">Smallanthus sonchifolius</name>
    <dbReference type="NCBI Taxonomy" id="185202"/>
    <lineage>
        <taxon>Eukaryota</taxon>
        <taxon>Viridiplantae</taxon>
        <taxon>Streptophyta</taxon>
        <taxon>Embryophyta</taxon>
        <taxon>Tracheophyta</taxon>
        <taxon>Spermatophyta</taxon>
        <taxon>Magnoliopsida</taxon>
        <taxon>eudicotyledons</taxon>
        <taxon>Gunneridae</taxon>
        <taxon>Pentapetalae</taxon>
        <taxon>asterids</taxon>
        <taxon>campanulids</taxon>
        <taxon>Asterales</taxon>
        <taxon>Asteraceae</taxon>
        <taxon>Asteroideae</taxon>
        <taxon>Heliantheae alliance</taxon>
        <taxon>Millerieae</taxon>
        <taxon>Smallanthus</taxon>
    </lineage>
</organism>
<gene>
    <name evidence="1" type="ORF">L1987_64339</name>
</gene>
<dbReference type="EMBL" id="CM042038">
    <property type="protein sequence ID" value="KAI3733121.1"/>
    <property type="molecule type" value="Genomic_DNA"/>
</dbReference>
<dbReference type="Proteomes" id="UP001056120">
    <property type="component" value="Linkage Group LG21"/>
</dbReference>
<proteinExistence type="predicted"/>